<name>A0ABW6IE84_9CYAN</name>
<dbReference type="Proteomes" id="UP001600165">
    <property type="component" value="Unassembled WGS sequence"/>
</dbReference>
<protein>
    <recommendedName>
        <fullName evidence="4">HetZ-related protein</fullName>
    </recommendedName>
</protein>
<organism evidence="2 3">
    <name type="scientific">Almyronema epifaneia S1</name>
    <dbReference type="NCBI Taxonomy" id="2991925"/>
    <lineage>
        <taxon>Bacteria</taxon>
        <taxon>Bacillati</taxon>
        <taxon>Cyanobacteriota</taxon>
        <taxon>Cyanophyceae</taxon>
        <taxon>Nodosilineales</taxon>
        <taxon>Nodosilineaceae</taxon>
        <taxon>Almyronema</taxon>
        <taxon>Almyronema epifaneia</taxon>
    </lineage>
</organism>
<gene>
    <name evidence="2" type="ORF">ACFVKH_05380</name>
</gene>
<accession>A0ABW6IE84</accession>
<evidence type="ECO:0000313" key="3">
    <source>
        <dbReference type="Proteomes" id="UP001600165"/>
    </source>
</evidence>
<comment type="caution">
    <text evidence="2">The sequence shown here is derived from an EMBL/GenBank/DDBJ whole genome shotgun (WGS) entry which is preliminary data.</text>
</comment>
<feature type="region of interest" description="Disordered" evidence="1">
    <location>
        <begin position="28"/>
        <end position="56"/>
    </location>
</feature>
<dbReference type="EMBL" id="JBHZOL010000031">
    <property type="protein sequence ID" value="MFE4105699.1"/>
    <property type="molecule type" value="Genomic_DNA"/>
</dbReference>
<sequence>MNTQITTSFTGTHFQTVHVCQTGKFAQSALPGGSSNSRSFRAATPPSPPTTQASQPNLDLSHYIQTELQVESAIRPNQAAKIAHRMAVEVERICEKSRRIQASGEIAAWQRSLAQHRIRKCLDFYRLGSRRGRVELHSRLSAIAYRYIAPSQAQLGFQGRYTLLEDFLQSFYVESLKAFRRENDCTADYQPRTRLELAEYMAFTEQYAKRRITLPGCNNQQLIILRAQAFAKRQPNETAIDIEQAMESAKDEAGEEALRSPAVQQLRQQMVAEAVDPSEQVIRNRVIQELIAYLHEQNQSDCVDYLTLRLQDMAAAEIDEVLGLTSRERDYLQQRFKYHVEKFAQFHQWELVHQWLGTDLERHLGLSPEQWEIFNAQLDPQQQQLLALKQQQAQDPENEQFRDPAIAQQLHCTPKQLRRRWGQLISAAWKLRNQA</sequence>
<evidence type="ECO:0000313" key="2">
    <source>
        <dbReference type="EMBL" id="MFE4105699.1"/>
    </source>
</evidence>
<evidence type="ECO:0000256" key="1">
    <source>
        <dbReference type="SAM" id="MobiDB-lite"/>
    </source>
</evidence>
<dbReference type="RefSeq" id="WP_377962736.1">
    <property type="nucleotide sequence ID" value="NZ_JBHZOL010000031.1"/>
</dbReference>
<proteinExistence type="predicted"/>
<keyword evidence="3" id="KW-1185">Reference proteome</keyword>
<evidence type="ECO:0008006" key="4">
    <source>
        <dbReference type="Google" id="ProtNLM"/>
    </source>
</evidence>
<reference evidence="2 3" key="1">
    <citation type="submission" date="2024-10" db="EMBL/GenBank/DDBJ databases">
        <authorList>
            <person name="Ratan Roy A."/>
            <person name="Morales Sandoval P.H."/>
            <person name="De Los Santos Villalobos S."/>
            <person name="Chakraborty S."/>
            <person name="Mukherjee J."/>
        </authorList>
    </citation>
    <scope>NUCLEOTIDE SEQUENCE [LARGE SCALE GENOMIC DNA]</scope>
    <source>
        <strain evidence="2 3">S1</strain>
    </source>
</reference>